<sequence>MKYCPHCTTLYQKGAVCPECMRPLTNEIQENDPVCVISADGFERERIVAALRDNGVPCVERISKKERSADAVTGKLAAKVKIQVPYGACAQAKDILIGIGAIHTDAQIISNENFPSEGYTYAHRPEEKQKDKKKAAQPGKKPEKSIEEFEEMSPAKRTTVRIVSALLFIVLVALVIFGVDYVANLIKGLF</sequence>
<gene>
    <name evidence="3" type="ORF">IAD32_04280</name>
</gene>
<reference evidence="3" key="1">
    <citation type="submission" date="2020-10" db="EMBL/GenBank/DDBJ databases">
        <authorList>
            <person name="Gilroy R."/>
        </authorList>
    </citation>
    <scope>NUCLEOTIDE SEQUENCE</scope>
    <source>
        <strain evidence="3">ChiSjej1B19-3389</strain>
    </source>
</reference>
<dbReference type="Proteomes" id="UP000886787">
    <property type="component" value="Unassembled WGS sequence"/>
</dbReference>
<evidence type="ECO:0000256" key="2">
    <source>
        <dbReference type="SAM" id="Phobius"/>
    </source>
</evidence>
<keyword evidence="2" id="KW-0472">Membrane</keyword>
<keyword evidence="2" id="KW-0812">Transmembrane</keyword>
<proteinExistence type="predicted"/>
<name>A0A9D0ZHI7_9FIRM</name>
<dbReference type="AlphaFoldDB" id="A0A9D0ZHI7"/>
<evidence type="ECO:0000313" key="3">
    <source>
        <dbReference type="EMBL" id="HIQ80485.1"/>
    </source>
</evidence>
<feature type="transmembrane region" description="Helical" evidence="2">
    <location>
        <begin position="162"/>
        <end position="183"/>
    </location>
</feature>
<keyword evidence="2" id="KW-1133">Transmembrane helix</keyword>
<feature type="region of interest" description="Disordered" evidence="1">
    <location>
        <begin position="119"/>
        <end position="150"/>
    </location>
</feature>
<comment type="caution">
    <text evidence="3">The sequence shown here is derived from an EMBL/GenBank/DDBJ whole genome shotgun (WGS) entry which is preliminary data.</text>
</comment>
<organism evidence="3 4">
    <name type="scientific">Candidatus Scatavimonas merdigallinarum</name>
    <dbReference type="NCBI Taxonomy" id="2840914"/>
    <lineage>
        <taxon>Bacteria</taxon>
        <taxon>Bacillati</taxon>
        <taxon>Bacillota</taxon>
        <taxon>Clostridia</taxon>
        <taxon>Eubacteriales</taxon>
        <taxon>Oscillospiraceae</taxon>
        <taxon>Oscillospiraceae incertae sedis</taxon>
        <taxon>Candidatus Scatavimonas</taxon>
    </lineage>
</organism>
<evidence type="ECO:0000313" key="4">
    <source>
        <dbReference type="Proteomes" id="UP000886787"/>
    </source>
</evidence>
<accession>A0A9D0ZHI7</accession>
<reference evidence="3" key="2">
    <citation type="journal article" date="2021" name="PeerJ">
        <title>Extensive microbial diversity within the chicken gut microbiome revealed by metagenomics and culture.</title>
        <authorList>
            <person name="Gilroy R."/>
            <person name="Ravi A."/>
            <person name="Getino M."/>
            <person name="Pursley I."/>
            <person name="Horton D.L."/>
            <person name="Alikhan N.F."/>
            <person name="Baker D."/>
            <person name="Gharbi K."/>
            <person name="Hall N."/>
            <person name="Watson M."/>
            <person name="Adriaenssens E.M."/>
            <person name="Foster-Nyarko E."/>
            <person name="Jarju S."/>
            <person name="Secka A."/>
            <person name="Antonio M."/>
            <person name="Oren A."/>
            <person name="Chaudhuri R.R."/>
            <person name="La Ragione R."/>
            <person name="Hildebrand F."/>
            <person name="Pallen M.J."/>
        </authorList>
    </citation>
    <scope>NUCLEOTIDE SEQUENCE</scope>
    <source>
        <strain evidence="3">ChiSjej1B19-3389</strain>
    </source>
</reference>
<dbReference type="EMBL" id="DVFW01000024">
    <property type="protein sequence ID" value="HIQ80485.1"/>
    <property type="molecule type" value="Genomic_DNA"/>
</dbReference>
<evidence type="ECO:0000256" key="1">
    <source>
        <dbReference type="SAM" id="MobiDB-lite"/>
    </source>
</evidence>
<protein>
    <submittedName>
        <fullName evidence="3">Uncharacterized protein</fullName>
    </submittedName>
</protein>